<dbReference type="AlphaFoldDB" id="A0A139N6B8"/>
<name>A0A139N6B8_STRGN</name>
<accession>A0A139N6B8</accession>
<dbReference type="Proteomes" id="UP000070096">
    <property type="component" value="Unassembled WGS sequence"/>
</dbReference>
<protein>
    <recommendedName>
        <fullName evidence="4">Site-specific integrase</fullName>
    </recommendedName>
</protein>
<sequence length="336" mass="38766">MAKKKRSRSERRKAREKAKKQQMDALNTFEGRKQFIQSKGLTNLVTRFKKGKGIKRNESKKTGEDIHLIHTDRTLHNYAGSWSRFASFVAATATAEDLKALEKSKNVDVWIDLVNQYLEHCKKTGLSAPTQSTYKAALAKVLGVSSTAFIATDIRYRANKKNNRLKSNDDRMSEETNNRWFSIVSATGLRKNELKAITGDSLYQREDGRYYLKIIGKKHKTKGARDRWVPIITRDKEELERLVEEFKLAGKKRVFQVPSALKPHKYRAEYAKRLYLLVARDPKDIKDKKEKIYLRGELKGVVLDRKACLIVSRALGHNRPEEFQKSYAYKLIAQAN</sequence>
<evidence type="ECO:0008006" key="4">
    <source>
        <dbReference type="Google" id="ProtNLM"/>
    </source>
</evidence>
<dbReference type="InterPro" id="IPR011010">
    <property type="entry name" value="DNA_brk_join_enz"/>
</dbReference>
<dbReference type="PATRIC" id="fig|1302.21.peg.1438"/>
<gene>
    <name evidence="2" type="ORF">SGODD07_01284</name>
</gene>
<dbReference type="EMBL" id="LQRC01000190">
    <property type="protein sequence ID" value="KXT71334.1"/>
    <property type="molecule type" value="Genomic_DNA"/>
</dbReference>
<organism evidence="2 3">
    <name type="scientific">Streptococcus gordonii</name>
    <dbReference type="NCBI Taxonomy" id="1302"/>
    <lineage>
        <taxon>Bacteria</taxon>
        <taxon>Bacillati</taxon>
        <taxon>Bacillota</taxon>
        <taxon>Bacilli</taxon>
        <taxon>Lactobacillales</taxon>
        <taxon>Streptococcaceae</taxon>
        <taxon>Streptococcus</taxon>
    </lineage>
</organism>
<dbReference type="GO" id="GO:0003677">
    <property type="term" value="F:DNA binding"/>
    <property type="evidence" value="ECO:0007669"/>
    <property type="project" value="InterPro"/>
</dbReference>
<feature type="region of interest" description="Disordered" evidence="1">
    <location>
        <begin position="1"/>
        <end position="23"/>
    </location>
</feature>
<reference evidence="2 3" key="1">
    <citation type="submission" date="2016-01" db="EMBL/GenBank/DDBJ databases">
        <title>Highly variable Streptococcus oralis are common among viridans streptococci isolated from primates.</title>
        <authorList>
            <person name="Denapaite D."/>
            <person name="Rieger M."/>
            <person name="Koendgen S."/>
            <person name="Brueckner R."/>
            <person name="Ochigava I."/>
            <person name="Kappeler P."/>
            <person name="Maetz-Rensing K."/>
            <person name="Leendertz F."/>
            <person name="Hakenbeck R."/>
        </authorList>
    </citation>
    <scope>NUCLEOTIDE SEQUENCE [LARGE SCALE GENOMIC DNA]</scope>
    <source>
        <strain evidence="2 3">DD07</strain>
    </source>
</reference>
<evidence type="ECO:0000256" key="1">
    <source>
        <dbReference type="SAM" id="MobiDB-lite"/>
    </source>
</evidence>
<evidence type="ECO:0000313" key="3">
    <source>
        <dbReference type="Proteomes" id="UP000070096"/>
    </source>
</evidence>
<dbReference type="SUPFAM" id="SSF56349">
    <property type="entry name" value="DNA breaking-rejoining enzymes"/>
    <property type="match status" value="1"/>
</dbReference>
<comment type="caution">
    <text evidence="2">The sequence shown here is derived from an EMBL/GenBank/DDBJ whole genome shotgun (WGS) entry which is preliminary data.</text>
</comment>
<proteinExistence type="predicted"/>
<feature type="compositionally biased region" description="Basic residues" evidence="1">
    <location>
        <begin position="1"/>
        <end position="20"/>
    </location>
</feature>
<evidence type="ECO:0000313" key="2">
    <source>
        <dbReference type="EMBL" id="KXT71334.1"/>
    </source>
</evidence>